<dbReference type="InterPro" id="IPR039258">
    <property type="entry name" value="ZNF511"/>
</dbReference>
<dbReference type="SMART" id="SM00355">
    <property type="entry name" value="ZnF_C2H2"/>
    <property type="match status" value="3"/>
</dbReference>
<dbReference type="PROSITE" id="PS00028">
    <property type="entry name" value="ZINC_FINGER_C2H2_1"/>
    <property type="match status" value="1"/>
</dbReference>
<accession>A0ABP0ZS74</accession>
<dbReference type="GeneID" id="92209475"/>
<name>A0ABP0ZS74_9ASCO</name>
<evidence type="ECO:0000259" key="1">
    <source>
        <dbReference type="PROSITE" id="PS00028"/>
    </source>
</evidence>
<dbReference type="Proteomes" id="UP001497383">
    <property type="component" value="Chromosome 5"/>
</dbReference>
<proteinExistence type="predicted"/>
<dbReference type="Gene3D" id="3.30.160.60">
    <property type="entry name" value="Classic Zinc Finger"/>
    <property type="match status" value="1"/>
</dbReference>
<dbReference type="InterPro" id="IPR013087">
    <property type="entry name" value="Znf_C2H2_type"/>
</dbReference>
<dbReference type="EMBL" id="OZ022409">
    <property type="protein sequence ID" value="CAK9440179.1"/>
    <property type="molecule type" value="Genomic_DNA"/>
</dbReference>
<reference evidence="2 3" key="1">
    <citation type="submission" date="2024-03" db="EMBL/GenBank/DDBJ databases">
        <authorList>
            <person name="Brejova B."/>
        </authorList>
    </citation>
    <scope>NUCLEOTIDE SEQUENCE [LARGE SCALE GENOMIC DNA]</scope>
    <source>
        <strain evidence="2 3">CBS 14171</strain>
    </source>
</reference>
<feature type="domain" description="C2H2-type" evidence="1">
    <location>
        <begin position="56"/>
        <end position="77"/>
    </location>
</feature>
<sequence>MRKRGREEDKDNDEEENRRVVYKTQSLKEKCLYCGLEFGTYLHCESHIIMAHQNSCTACDKVFPSEHILYLHIDEVHNPILELKRKSRGVKTFRCFVETCDAQFHNHYERRLHLIQKHKYPHDYPFVQITTTGI</sequence>
<organism evidence="2 3">
    <name type="scientific">Lodderomyces beijingensis</name>
    <dbReference type="NCBI Taxonomy" id="1775926"/>
    <lineage>
        <taxon>Eukaryota</taxon>
        <taxon>Fungi</taxon>
        <taxon>Dikarya</taxon>
        <taxon>Ascomycota</taxon>
        <taxon>Saccharomycotina</taxon>
        <taxon>Pichiomycetes</taxon>
        <taxon>Debaryomycetaceae</taxon>
        <taxon>Candida/Lodderomyces clade</taxon>
        <taxon>Lodderomyces</taxon>
    </lineage>
</organism>
<dbReference type="PANTHER" id="PTHR21354">
    <property type="entry name" value="ZINC FINGER PROTEIN 511"/>
    <property type="match status" value="1"/>
</dbReference>
<protein>
    <recommendedName>
        <fullName evidence="1">C2H2-type domain-containing protein</fullName>
    </recommendedName>
</protein>
<evidence type="ECO:0000313" key="2">
    <source>
        <dbReference type="EMBL" id="CAK9440179.1"/>
    </source>
</evidence>
<dbReference type="RefSeq" id="XP_066831217.1">
    <property type="nucleotide sequence ID" value="XM_066974482.1"/>
</dbReference>
<dbReference type="PANTHER" id="PTHR21354:SF0">
    <property type="entry name" value="ZINC FINGER PROTEIN 511"/>
    <property type="match status" value="1"/>
</dbReference>
<gene>
    <name evidence="2" type="ORF">LODBEIA_P42790</name>
</gene>
<evidence type="ECO:0000313" key="3">
    <source>
        <dbReference type="Proteomes" id="UP001497383"/>
    </source>
</evidence>
<keyword evidence="3" id="KW-1185">Reference proteome</keyword>